<dbReference type="EMBL" id="CAJPIN010009006">
    <property type="protein sequence ID" value="CAG2059236.1"/>
    <property type="molecule type" value="Genomic_DNA"/>
</dbReference>
<organism evidence="1 2">
    <name type="scientific">Timema podura</name>
    <name type="common">Walking stick</name>
    <dbReference type="NCBI Taxonomy" id="61482"/>
    <lineage>
        <taxon>Eukaryota</taxon>
        <taxon>Metazoa</taxon>
        <taxon>Ecdysozoa</taxon>
        <taxon>Arthropoda</taxon>
        <taxon>Hexapoda</taxon>
        <taxon>Insecta</taxon>
        <taxon>Pterygota</taxon>
        <taxon>Neoptera</taxon>
        <taxon>Polyneoptera</taxon>
        <taxon>Phasmatodea</taxon>
        <taxon>Timematodea</taxon>
        <taxon>Timematoidea</taxon>
        <taxon>Timematidae</taxon>
        <taxon>Timema</taxon>
    </lineage>
</organism>
<proteinExistence type="predicted"/>
<dbReference type="Proteomes" id="UP001153148">
    <property type="component" value="Unassembled WGS sequence"/>
</dbReference>
<feature type="non-terminal residue" evidence="1">
    <location>
        <position position="150"/>
    </location>
</feature>
<evidence type="ECO:0000313" key="1">
    <source>
        <dbReference type="EMBL" id="CAG2059236.1"/>
    </source>
</evidence>
<comment type="caution">
    <text evidence="1">The sequence shown here is derived from an EMBL/GenBank/DDBJ whole genome shotgun (WGS) entry which is preliminary data.</text>
</comment>
<keyword evidence="2" id="KW-1185">Reference proteome</keyword>
<protein>
    <submittedName>
        <fullName evidence="1">Uncharacterized protein</fullName>
    </submittedName>
</protein>
<accession>A0ABN7NXG2</accession>
<name>A0ABN7NXG2_TIMPD</name>
<evidence type="ECO:0000313" key="2">
    <source>
        <dbReference type="Proteomes" id="UP001153148"/>
    </source>
</evidence>
<reference evidence="1" key="1">
    <citation type="submission" date="2021-03" db="EMBL/GenBank/DDBJ databases">
        <authorList>
            <person name="Tran Van P."/>
        </authorList>
    </citation>
    <scope>NUCLEOTIDE SEQUENCE</scope>
</reference>
<sequence length="150" mass="17592">MTATLVTEIQHALEERLLPDLECLPSLRTGFAWPFLPKVSTSVLKSSSEMTRQDGTTFKRERSLRRKHYFLRTSSLDKIKQFPAYLCTKSSRVYPNALHFLEQLRAYRFQHFTIQESNFSCLNCTRCLHSILSLRESAVKLFHNCIKYIK</sequence>
<gene>
    <name evidence="1" type="ORF">TPAB3V08_LOCUS6201</name>
</gene>